<organism evidence="1 2">
    <name type="scientific">Necator americanus</name>
    <name type="common">Human hookworm</name>
    <dbReference type="NCBI Taxonomy" id="51031"/>
    <lineage>
        <taxon>Eukaryota</taxon>
        <taxon>Metazoa</taxon>
        <taxon>Ecdysozoa</taxon>
        <taxon>Nematoda</taxon>
        <taxon>Chromadorea</taxon>
        <taxon>Rhabditida</taxon>
        <taxon>Rhabditina</taxon>
        <taxon>Rhabditomorpha</taxon>
        <taxon>Strongyloidea</taxon>
        <taxon>Ancylostomatidae</taxon>
        <taxon>Bunostominae</taxon>
        <taxon>Necator</taxon>
    </lineage>
</organism>
<proteinExistence type="predicted"/>
<gene>
    <name evidence="1" type="primary">Necator_chrIII.g11891</name>
    <name evidence="1" type="ORF">RB195_011125</name>
</gene>
<keyword evidence="2" id="KW-1185">Reference proteome</keyword>
<name>A0ABR1D195_NECAM</name>
<reference evidence="1 2" key="1">
    <citation type="submission" date="2023-08" db="EMBL/GenBank/DDBJ databases">
        <title>A Necator americanus chromosomal reference genome.</title>
        <authorList>
            <person name="Ilik V."/>
            <person name="Petrzelkova K.J."/>
            <person name="Pardy F."/>
            <person name="Fuh T."/>
            <person name="Niatou-Singa F.S."/>
            <person name="Gouil Q."/>
            <person name="Baker L."/>
            <person name="Ritchie M.E."/>
            <person name="Jex A.R."/>
            <person name="Gazzola D."/>
            <person name="Li H."/>
            <person name="Toshio Fujiwara R."/>
            <person name="Zhan B."/>
            <person name="Aroian R.V."/>
            <person name="Pafco B."/>
            <person name="Schwarz E.M."/>
        </authorList>
    </citation>
    <scope>NUCLEOTIDE SEQUENCE [LARGE SCALE GENOMIC DNA]</scope>
    <source>
        <strain evidence="1 2">Aroian</strain>
        <tissue evidence="1">Whole animal</tissue>
    </source>
</reference>
<dbReference type="EMBL" id="JAVFWL010000003">
    <property type="protein sequence ID" value="KAK6744230.1"/>
    <property type="molecule type" value="Genomic_DNA"/>
</dbReference>
<evidence type="ECO:0000313" key="1">
    <source>
        <dbReference type="EMBL" id="KAK6744230.1"/>
    </source>
</evidence>
<sequence>MFKRKSRGSSLIARKTPSLSSDRETLSGIQKAHADFISFLYASHGESYDEYVGTAESTVTLPREKVLIYLYKRVFI</sequence>
<accession>A0ABR1D195</accession>
<evidence type="ECO:0000313" key="2">
    <source>
        <dbReference type="Proteomes" id="UP001303046"/>
    </source>
</evidence>
<protein>
    <submittedName>
        <fullName evidence="1">Uncharacterized protein</fullName>
    </submittedName>
</protein>
<dbReference type="Proteomes" id="UP001303046">
    <property type="component" value="Unassembled WGS sequence"/>
</dbReference>
<comment type="caution">
    <text evidence="1">The sequence shown here is derived from an EMBL/GenBank/DDBJ whole genome shotgun (WGS) entry which is preliminary data.</text>
</comment>